<dbReference type="AlphaFoldDB" id="A0A4Y1MRA7"/>
<name>A0A4Y1MRA7_9PROT</name>
<evidence type="ECO:0000256" key="1">
    <source>
        <dbReference type="SAM" id="MobiDB-lite"/>
    </source>
</evidence>
<gene>
    <name evidence="2" type="ORF">RADP37_04551</name>
</gene>
<sequence length="69" mass="7265">MLRFSRSPGGGLLGAGGPVFAGASATHRGDVRHGSPDNGKSHPLSLSDGRRRVTNQPRKTPLTLVIYKT</sequence>
<feature type="region of interest" description="Disordered" evidence="1">
    <location>
        <begin position="1"/>
        <end position="69"/>
    </location>
</feature>
<geneLocation type="plasmid" evidence="2">
    <name>p1-AD2</name>
</geneLocation>
<evidence type="ECO:0000313" key="2">
    <source>
        <dbReference type="EMBL" id="AWV20512.1"/>
    </source>
</evidence>
<keyword evidence="2" id="KW-0614">Plasmid</keyword>
<dbReference type="EMBL" id="CP025188">
    <property type="protein sequence ID" value="AWV20512.1"/>
    <property type="molecule type" value="Genomic_DNA"/>
</dbReference>
<proteinExistence type="predicted"/>
<protein>
    <submittedName>
        <fullName evidence="2">Uncharacterized protein</fullName>
    </submittedName>
</protein>
<accession>A0A4Y1MRA7</accession>
<feature type="compositionally biased region" description="Gly residues" evidence="1">
    <location>
        <begin position="8"/>
        <end position="19"/>
    </location>
</feature>
<reference evidence="2" key="1">
    <citation type="submission" date="2017-12" db="EMBL/GenBank/DDBJ databases">
        <authorList>
            <person name="Martens C."/>
            <person name="Dahlstrom E."/>
            <person name="Barbian K."/>
            <person name="Sykora L."/>
            <person name="Ricklefs S."/>
            <person name="Bruno D."/>
            <person name="Anzick I."/>
            <person name="Myles I."/>
            <person name="Datta S.K."/>
        </authorList>
    </citation>
    <scope>NUCLEOTIDE SEQUENCE</scope>
    <source>
        <strain evidence="2">AD2</strain>
        <plasmid evidence="2">p1-AD2</plasmid>
    </source>
</reference>
<organism evidence="2">
    <name type="scientific">Roseomonas mucosa</name>
    <dbReference type="NCBI Taxonomy" id="207340"/>
    <lineage>
        <taxon>Bacteria</taxon>
        <taxon>Pseudomonadati</taxon>
        <taxon>Pseudomonadota</taxon>
        <taxon>Alphaproteobacteria</taxon>
        <taxon>Acetobacterales</taxon>
        <taxon>Roseomonadaceae</taxon>
        <taxon>Roseomonas</taxon>
    </lineage>
</organism>